<dbReference type="PATRIC" id="fig|571915.4.peg.228"/>
<organism evidence="1 2">
    <name type="scientific">Corynebacterium mustelae</name>
    <dbReference type="NCBI Taxonomy" id="571915"/>
    <lineage>
        <taxon>Bacteria</taxon>
        <taxon>Bacillati</taxon>
        <taxon>Actinomycetota</taxon>
        <taxon>Actinomycetes</taxon>
        <taxon>Mycobacteriales</taxon>
        <taxon>Corynebacteriaceae</taxon>
        <taxon>Corynebacterium</taxon>
    </lineage>
</organism>
<accession>A0A0G3GTW5</accession>
<reference evidence="2" key="2">
    <citation type="submission" date="2015-05" db="EMBL/GenBank/DDBJ databases">
        <title>Complete genome sequence of Corynebacterium mustelae DSM 45274, isolated from various tissues of a male ferret with lethal sepsis.</title>
        <authorList>
            <person name="Ruckert C."/>
            <person name="Albersmeier A."/>
            <person name="Winkler A."/>
            <person name="Tauch A."/>
        </authorList>
    </citation>
    <scope>NUCLEOTIDE SEQUENCE [LARGE SCALE GENOMIC DNA]</scope>
    <source>
        <strain evidence="2">DSM 45274</strain>
    </source>
</reference>
<gene>
    <name evidence="1" type="ORF">CMUST_01120</name>
</gene>
<dbReference type="RefSeq" id="WP_047260962.1">
    <property type="nucleotide sequence ID" value="NZ_CP011542.1"/>
</dbReference>
<evidence type="ECO:0000313" key="2">
    <source>
        <dbReference type="Proteomes" id="UP000035199"/>
    </source>
</evidence>
<dbReference type="Proteomes" id="UP000035199">
    <property type="component" value="Chromosome"/>
</dbReference>
<protein>
    <submittedName>
        <fullName evidence="1">Uncharacterized protein</fullName>
    </submittedName>
</protein>
<name>A0A0G3GTW5_9CORY</name>
<evidence type="ECO:0000313" key="1">
    <source>
        <dbReference type="EMBL" id="AKK04574.1"/>
    </source>
</evidence>
<dbReference type="AlphaFoldDB" id="A0A0G3GTW5"/>
<sequence>MTIVVLIGLLLVSAITAMGMVDANRKAEMALDEVEMLRVQQRWDSERIEELSHELFEVMQHVGIVRVPGEVCDAS</sequence>
<keyword evidence="2" id="KW-1185">Reference proteome</keyword>
<dbReference type="KEGG" id="cmv:CMUST_01120"/>
<dbReference type="STRING" id="571915.CMUST_01120"/>
<reference evidence="1 2" key="1">
    <citation type="journal article" date="2015" name="Genome Announc.">
        <title>Complete Genome Sequence of the Type Strain Corynebacterium mustelae DSM 45274, Isolated from Various Tissues of a Male Ferret with Lethal Sepsis.</title>
        <authorList>
            <person name="Ruckert C."/>
            <person name="Eimer J."/>
            <person name="Winkler A."/>
            <person name="Tauch A."/>
        </authorList>
    </citation>
    <scope>NUCLEOTIDE SEQUENCE [LARGE SCALE GENOMIC DNA]</scope>
    <source>
        <strain evidence="1 2">DSM 45274</strain>
    </source>
</reference>
<dbReference type="EMBL" id="CP011542">
    <property type="protein sequence ID" value="AKK04574.1"/>
    <property type="molecule type" value="Genomic_DNA"/>
</dbReference>
<proteinExistence type="predicted"/>